<dbReference type="EMBL" id="JAXIOK010000023">
    <property type="protein sequence ID" value="KAK4742596.1"/>
    <property type="molecule type" value="Genomic_DNA"/>
</dbReference>
<dbReference type="PANTHER" id="PTHR10122:SF0">
    <property type="entry name" value="CYTOCHROME C OXIDASE SUBUNIT 5B, ISOFORM A-RELATED"/>
    <property type="match status" value="1"/>
</dbReference>
<evidence type="ECO:0000313" key="5">
    <source>
        <dbReference type="EMBL" id="KAK4742596.1"/>
    </source>
</evidence>
<reference evidence="5 6" key="1">
    <citation type="journal article" date="2023" name="Hortic Res">
        <title>Pangenome of water caltrop reveals structural variations and asymmetric subgenome divergence after allopolyploidization.</title>
        <authorList>
            <person name="Zhang X."/>
            <person name="Chen Y."/>
            <person name="Wang L."/>
            <person name="Yuan Y."/>
            <person name="Fang M."/>
            <person name="Shi L."/>
            <person name="Lu R."/>
            <person name="Comes H.P."/>
            <person name="Ma Y."/>
            <person name="Chen Y."/>
            <person name="Huang G."/>
            <person name="Zhou Y."/>
            <person name="Zheng Z."/>
            <person name="Qiu Y."/>
        </authorList>
    </citation>
    <scope>NUCLEOTIDE SEQUENCE [LARGE SCALE GENOMIC DNA]</scope>
    <source>
        <tissue evidence="5">Roots</tissue>
    </source>
</reference>
<keyword evidence="2 4" id="KW-0862">Zinc</keyword>
<dbReference type="GO" id="GO:0045277">
    <property type="term" value="C:respiratory chain complex IV"/>
    <property type="evidence" value="ECO:0007669"/>
    <property type="project" value="InterPro"/>
</dbReference>
<comment type="similarity">
    <text evidence="3">Belongs to the cytochrome c oxidase subunit 5B (TC 3.D.4.11) family.</text>
</comment>
<dbReference type="GO" id="GO:0046872">
    <property type="term" value="F:metal ion binding"/>
    <property type="evidence" value="ECO:0007669"/>
    <property type="project" value="UniProtKB-KW"/>
</dbReference>
<dbReference type="Proteomes" id="UP001345219">
    <property type="component" value="Chromosome 1"/>
</dbReference>
<comment type="caution">
    <text evidence="5">The sequence shown here is derived from an EMBL/GenBank/DDBJ whole genome shotgun (WGS) entry which is preliminary data.</text>
</comment>
<dbReference type="InterPro" id="IPR002124">
    <property type="entry name" value="Cyt_c_oxidase_su5b"/>
</dbReference>
<dbReference type="Pfam" id="PF01215">
    <property type="entry name" value="COX5B"/>
    <property type="match status" value="1"/>
</dbReference>
<sequence length="219" mass="23864">MRVELSRAEIITLTSNPRSAIELASFLPFSFHRSDLRSQSSIAEAATMWRRLAYSHLKTLSAGAASSAPLRSASSTPRFVINRCLASPSLAASSLFAHRHFSSISAAAVKRKAEDVMPIATGHELEELEAELEGKDLLDINYPVGPFGTKEAPAVVKSYYDKRVVGCPGGEGEDEHDVVWFWLEKGKPHECPVCSQYFVLEVVGPGGPPDGHGDDEHHH</sequence>
<dbReference type="PANTHER" id="PTHR10122">
    <property type="entry name" value="CYTOCHROME C OXIDASE SUBUNIT 5B, MITOCHONDRIAL"/>
    <property type="match status" value="1"/>
</dbReference>
<evidence type="ECO:0000256" key="3">
    <source>
        <dbReference type="ARBA" id="ARBA00061018"/>
    </source>
</evidence>
<feature type="binding site" evidence="4">
    <location>
        <position position="167"/>
    </location>
    <ligand>
        <name>Zn(2+)</name>
        <dbReference type="ChEBI" id="CHEBI:29105"/>
    </ligand>
</feature>
<feature type="binding site" evidence="4">
    <location>
        <position position="194"/>
    </location>
    <ligand>
        <name>Zn(2+)</name>
        <dbReference type="ChEBI" id="CHEBI:29105"/>
    </ligand>
</feature>
<dbReference type="GO" id="GO:0005740">
    <property type="term" value="C:mitochondrial envelope"/>
    <property type="evidence" value="ECO:0007669"/>
    <property type="project" value="InterPro"/>
</dbReference>
<proteinExistence type="inferred from homology"/>
<dbReference type="CDD" id="cd00924">
    <property type="entry name" value="Cyt_c_Oxidase_Vb"/>
    <property type="match status" value="1"/>
</dbReference>
<name>A0AAN7J9Y1_9MYRT</name>
<evidence type="ECO:0000256" key="4">
    <source>
        <dbReference type="PIRSR" id="PIRSR602124-2"/>
    </source>
</evidence>
<feature type="binding site" evidence="4">
    <location>
        <position position="176"/>
    </location>
    <ligand>
        <name>Zn(2+)</name>
        <dbReference type="ChEBI" id="CHEBI:29105"/>
    </ligand>
</feature>
<protein>
    <recommendedName>
        <fullName evidence="7">Cytochrome c oxidase subunit Vb</fullName>
    </recommendedName>
</protein>
<dbReference type="AlphaFoldDB" id="A0AAN7J9Y1"/>
<keyword evidence="6" id="KW-1185">Reference proteome</keyword>
<evidence type="ECO:0000256" key="2">
    <source>
        <dbReference type="ARBA" id="ARBA00022833"/>
    </source>
</evidence>
<dbReference type="SUPFAM" id="SSF57802">
    <property type="entry name" value="Rubredoxin-like"/>
    <property type="match status" value="1"/>
</dbReference>
<feature type="binding site" evidence="4">
    <location>
        <position position="191"/>
    </location>
    <ligand>
        <name>Zn(2+)</name>
        <dbReference type="ChEBI" id="CHEBI:29105"/>
    </ligand>
</feature>
<accession>A0AAN7J9Y1</accession>
<evidence type="ECO:0008006" key="7">
    <source>
        <dbReference type="Google" id="ProtNLM"/>
    </source>
</evidence>
<keyword evidence="1 4" id="KW-0479">Metal-binding</keyword>
<evidence type="ECO:0000256" key="1">
    <source>
        <dbReference type="ARBA" id="ARBA00022723"/>
    </source>
</evidence>
<dbReference type="PROSITE" id="PS51359">
    <property type="entry name" value="COX5B_2"/>
    <property type="match status" value="1"/>
</dbReference>
<gene>
    <name evidence="5" type="ORF">SAY87_000597</name>
</gene>
<dbReference type="Gene3D" id="2.60.11.10">
    <property type="entry name" value="Cytochrome c oxidase, subunit Vb"/>
    <property type="match status" value="1"/>
</dbReference>
<dbReference type="GO" id="GO:0006123">
    <property type="term" value="P:mitochondrial electron transport, cytochrome c to oxygen"/>
    <property type="evidence" value="ECO:0007669"/>
    <property type="project" value="InterPro"/>
</dbReference>
<organism evidence="5 6">
    <name type="scientific">Trapa incisa</name>
    <dbReference type="NCBI Taxonomy" id="236973"/>
    <lineage>
        <taxon>Eukaryota</taxon>
        <taxon>Viridiplantae</taxon>
        <taxon>Streptophyta</taxon>
        <taxon>Embryophyta</taxon>
        <taxon>Tracheophyta</taxon>
        <taxon>Spermatophyta</taxon>
        <taxon>Magnoliopsida</taxon>
        <taxon>eudicotyledons</taxon>
        <taxon>Gunneridae</taxon>
        <taxon>Pentapetalae</taxon>
        <taxon>rosids</taxon>
        <taxon>malvids</taxon>
        <taxon>Myrtales</taxon>
        <taxon>Lythraceae</taxon>
        <taxon>Trapa</taxon>
    </lineage>
</organism>
<dbReference type="FunFam" id="2.60.11.10:FF:000002">
    <property type="entry name" value="Cytochrome c oxidase subunit Vb"/>
    <property type="match status" value="1"/>
</dbReference>
<evidence type="ECO:0000313" key="6">
    <source>
        <dbReference type="Proteomes" id="UP001345219"/>
    </source>
</evidence>
<dbReference type="InterPro" id="IPR036972">
    <property type="entry name" value="Cyt_c_oxidase_su5b_sf"/>
</dbReference>